<sequence>MRRGPVLQRNVPHHLVVWLVWLLWIFAGCAANFEETRRQAEAYRNIGEAYLAQGNATAALQELLRAEKLYSDDPYLQNDLGLAYLGKNRPELAVPHFQKAVSLKPDYAPAINNLGTAYLAMKDYDRAIDAFRQITSNLLYATPHYPLANIGMAYFHKGRYIDAISYFEQALKIDPGFSIAVKGLARTYAAMGQPQRGMALLEDKVKLRPQAADLWLELGDRYAEQGRVEQAANAYQTVIRLVPGTDMARTAEEKRGSLPKS</sequence>
<dbReference type="Pfam" id="PF14559">
    <property type="entry name" value="TPR_19"/>
    <property type="match status" value="1"/>
</dbReference>
<accession>A0A7C4RTQ9</accession>
<organism evidence="2">
    <name type="scientific">Desulfatirhabdium butyrativorans</name>
    <dbReference type="NCBI Taxonomy" id="340467"/>
    <lineage>
        <taxon>Bacteria</taxon>
        <taxon>Pseudomonadati</taxon>
        <taxon>Thermodesulfobacteriota</taxon>
        <taxon>Desulfobacteria</taxon>
        <taxon>Desulfobacterales</taxon>
        <taxon>Desulfatirhabdiaceae</taxon>
        <taxon>Desulfatirhabdium</taxon>
    </lineage>
</organism>
<feature type="repeat" description="TPR" evidence="1">
    <location>
        <begin position="144"/>
        <end position="177"/>
    </location>
</feature>
<dbReference type="InterPro" id="IPR037919">
    <property type="entry name" value="OGT"/>
</dbReference>
<feature type="repeat" description="TPR" evidence="1">
    <location>
        <begin position="212"/>
        <end position="245"/>
    </location>
</feature>
<keyword evidence="1" id="KW-0802">TPR repeat</keyword>
<dbReference type="PROSITE" id="PS50005">
    <property type="entry name" value="TPR"/>
    <property type="match status" value="5"/>
</dbReference>
<dbReference type="SUPFAM" id="SSF48452">
    <property type="entry name" value="TPR-like"/>
    <property type="match status" value="2"/>
</dbReference>
<reference evidence="2" key="1">
    <citation type="journal article" date="2020" name="mSystems">
        <title>Genome- and Community-Level Interaction Insights into Carbon Utilization and Element Cycling Functions of Hydrothermarchaeota in Hydrothermal Sediment.</title>
        <authorList>
            <person name="Zhou Z."/>
            <person name="Liu Y."/>
            <person name="Xu W."/>
            <person name="Pan J."/>
            <person name="Luo Z.H."/>
            <person name="Li M."/>
        </authorList>
    </citation>
    <scope>NUCLEOTIDE SEQUENCE [LARGE SCALE GENOMIC DNA]</scope>
    <source>
        <strain evidence="2">SpSt-477</strain>
    </source>
</reference>
<dbReference type="SMART" id="SM00028">
    <property type="entry name" value="TPR"/>
    <property type="match status" value="6"/>
</dbReference>
<dbReference type="PROSITE" id="PS50293">
    <property type="entry name" value="TPR_REGION"/>
    <property type="match status" value="1"/>
</dbReference>
<dbReference type="Pfam" id="PF00515">
    <property type="entry name" value="TPR_1"/>
    <property type="match status" value="1"/>
</dbReference>
<dbReference type="GO" id="GO:0006493">
    <property type="term" value="P:protein O-linked glycosylation"/>
    <property type="evidence" value="ECO:0007669"/>
    <property type="project" value="InterPro"/>
</dbReference>
<evidence type="ECO:0000313" key="2">
    <source>
        <dbReference type="EMBL" id="HGU33926.1"/>
    </source>
</evidence>
<proteinExistence type="predicted"/>
<gene>
    <name evidence="2" type="ORF">ENS29_13920</name>
</gene>
<feature type="repeat" description="TPR" evidence="1">
    <location>
        <begin position="40"/>
        <end position="73"/>
    </location>
</feature>
<dbReference type="InterPro" id="IPR019734">
    <property type="entry name" value="TPR_rpt"/>
</dbReference>
<dbReference type="Gene3D" id="1.25.40.10">
    <property type="entry name" value="Tetratricopeptide repeat domain"/>
    <property type="match status" value="2"/>
</dbReference>
<feature type="repeat" description="TPR" evidence="1">
    <location>
        <begin position="108"/>
        <end position="141"/>
    </location>
</feature>
<dbReference type="PANTHER" id="PTHR44366">
    <property type="entry name" value="UDP-N-ACETYLGLUCOSAMINE--PEPTIDE N-ACETYLGLUCOSAMINYLTRANSFERASE 110 KDA SUBUNIT"/>
    <property type="match status" value="1"/>
</dbReference>
<comment type="caution">
    <text evidence="2">The sequence shown here is derived from an EMBL/GenBank/DDBJ whole genome shotgun (WGS) entry which is preliminary data.</text>
</comment>
<protein>
    <submittedName>
        <fullName evidence="2">Tetratricopeptide repeat protein</fullName>
    </submittedName>
</protein>
<dbReference type="PANTHER" id="PTHR44366:SF1">
    <property type="entry name" value="UDP-N-ACETYLGLUCOSAMINE--PEPTIDE N-ACETYLGLUCOSAMINYLTRANSFERASE 110 KDA SUBUNIT"/>
    <property type="match status" value="1"/>
</dbReference>
<dbReference type="PROSITE" id="PS51257">
    <property type="entry name" value="PROKAR_LIPOPROTEIN"/>
    <property type="match status" value="1"/>
</dbReference>
<dbReference type="GO" id="GO:0097363">
    <property type="term" value="F:protein O-acetylglucosaminyltransferase activity"/>
    <property type="evidence" value="ECO:0007669"/>
    <property type="project" value="TreeGrafter"/>
</dbReference>
<dbReference type="AlphaFoldDB" id="A0A7C4RTQ9"/>
<dbReference type="EMBL" id="DSUH01000322">
    <property type="protein sequence ID" value="HGU33926.1"/>
    <property type="molecule type" value="Genomic_DNA"/>
</dbReference>
<dbReference type="Pfam" id="PF13432">
    <property type="entry name" value="TPR_16"/>
    <property type="match status" value="2"/>
</dbReference>
<feature type="repeat" description="TPR" evidence="1">
    <location>
        <begin position="74"/>
        <end position="107"/>
    </location>
</feature>
<dbReference type="InterPro" id="IPR011990">
    <property type="entry name" value="TPR-like_helical_dom_sf"/>
</dbReference>
<name>A0A7C4RTQ9_9BACT</name>
<evidence type="ECO:0000256" key="1">
    <source>
        <dbReference type="PROSITE-ProRule" id="PRU00339"/>
    </source>
</evidence>